<evidence type="ECO:0000313" key="2">
    <source>
        <dbReference type="EMBL" id="MDX5933037.1"/>
    </source>
</evidence>
<dbReference type="RefSeq" id="WP_319612349.1">
    <property type="nucleotide sequence ID" value="NZ_JAWXYB010000001.1"/>
</dbReference>
<name>A0AAW9DJQ0_ACIAO</name>
<dbReference type="InterPro" id="IPR004027">
    <property type="entry name" value="SEC_C_motif"/>
</dbReference>
<proteinExistence type="predicted"/>
<protein>
    <submittedName>
        <fullName evidence="1">SEC-C metal-binding domain-containing protein</fullName>
    </submittedName>
</protein>
<evidence type="ECO:0000313" key="1">
    <source>
        <dbReference type="EMBL" id="MDX5929214.1"/>
    </source>
</evidence>
<gene>
    <name evidence="1" type="ORF">SIL87_00315</name>
    <name evidence="2" type="ORF">SIL87_19995</name>
</gene>
<dbReference type="EMBL" id="JAWXYB010000018">
    <property type="protein sequence ID" value="MDX5933037.1"/>
    <property type="molecule type" value="Genomic_DNA"/>
</dbReference>
<dbReference type="AlphaFoldDB" id="A0AAW9DJQ0"/>
<dbReference type="SUPFAM" id="SSF48452">
    <property type="entry name" value="TPR-like"/>
    <property type="match status" value="1"/>
</dbReference>
<dbReference type="EMBL" id="JAWXYB010000001">
    <property type="protein sequence ID" value="MDX5929214.1"/>
    <property type="molecule type" value="Genomic_DNA"/>
</dbReference>
<dbReference type="Gene3D" id="3.10.450.50">
    <property type="match status" value="1"/>
</dbReference>
<reference evidence="1 3" key="1">
    <citation type="submission" date="2023-11" db="EMBL/GenBank/DDBJ databases">
        <title>MicrobeMod: A computational toolkit for identifying prokaryotic methylation and restriction-modification with nanopore sequencing.</title>
        <authorList>
            <person name="Crits-Christoph A."/>
            <person name="Kang S.C."/>
            <person name="Lee H."/>
            <person name="Ostrov N."/>
        </authorList>
    </citation>
    <scope>NUCLEOTIDE SEQUENCE [LARGE SCALE GENOMIC DNA]</scope>
    <source>
        <strain evidence="1 3">DSMZ 700</strain>
    </source>
</reference>
<dbReference type="SUPFAM" id="SSF103642">
    <property type="entry name" value="Sec-C motif"/>
    <property type="match status" value="1"/>
</dbReference>
<accession>A0AAW9DJQ0</accession>
<dbReference type="Proteomes" id="UP001279553">
    <property type="component" value="Unassembled WGS sequence"/>
</dbReference>
<comment type="caution">
    <text evidence="1">The sequence shown here is derived from an EMBL/GenBank/DDBJ whole genome shotgun (WGS) entry which is preliminary data.</text>
</comment>
<evidence type="ECO:0000313" key="3">
    <source>
        <dbReference type="Proteomes" id="UP001279553"/>
    </source>
</evidence>
<keyword evidence="3" id="KW-1185">Reference proteome</keyword>
<dbReference type="InterPro" id="IPR011990">
    <property type="entry name" value="TPR-like_helical_dom_sf"/>
</dbReference>
<dbReference type="Gene3D" id="1.25.40.10">
    <property type="entry name" value="Tetratricopeptide repeat domain"/>
    <property type="match status" value="1"/>
</dbReference>
<dbReference type="Pfam" id="PF02810">
    <property type="entry name" value="SEC-C"/>
    <property type="match status" value="1"/>
</dbReference>
<sequence>MTKVGRNNLCPCGSGKKYKRCCMAQDEATAREARARAASAAVSPLSAHLCEDCNHDLDDAANAVFALIEAKQFDEAERGAHDVLARFPNVHDGYECLGRLHQAKGDHRQAIECYRKVIAFALEEPQYYDPEFVDHFQALIAHIETQASSG</sequence>
<organism evidence="1 3">
    <name type="scientific">Acidiphilium acidophilum</name>
    <name type="common">Thiobacillus acidophilus</name>
    <dbReference type="NCBI Taxonomy" id="76588"/>
    <lineage>
        <taxon>Bacteria</taxon>
        <taxon>Pseudomonadati</taxon>
        <taxon>Pseudomonadota</taxon>
        <taxon>Alphaproteobacteria</taxon>
        <taxon>Acetobacterales</taxon>
        <taxon>Acidocellaceae</taxon>
        <taxon>Acidiphilium</taxon>
    </lineage>
</organism>